<evidence type="ECO:0000256" key="3">
    <source>
        <dbReference type="SAM" id="Phobius"/>
    </source>
</evidence>
<dbReference type="SUPFAM" id="SSF63817">
    <property type="entry name" value="Sortase"/>
    <property type="match status" value="1"/>
</dbReference>
<feature type="compositionally biased region" description="Low complexity" evidence="2">
    <location>
        <begin position="64"/>
        <end position="89"/>
    </location>
</feature>
<evidence type="ECO:0000313" key="5">
    <source>
        <dbReference type="Proteomes" id="UP000092482"/>
    </source>
</evidence>
<dbReference type="OrthoDB" id="525039at2"/>
<proteinExistence type="predicted"/>
<dbReference type="Proteomes" id="UP000092482">
    <property type="component" value="Chromosome"/>
</dbReference>
<sequence length="263" mass="27283">MSAEHTDRGRGGLVLTALAVLAVLVGVVLVGVGFGTQRPDPPSPTPASAEQTAPEQDGAAATQDPDSGSDSDAAPTTAEAEASDEAAGAVPGPEESEEQDGSDAEPTVEGLEPSEPVEVRIPSISVTSPLHALGLADDGTLEVPSGDRYHEAAWYDGSPTPGEVGPTIIEGHVTGAGGIESIFFELGALEPGDTAEVDREDGRTVTYEVYRVDQFPKDEFPTVDVYGPTEEPELRLITCGGEFDESTGHHEDNTVAYARMVEG</sequence>
<dbReference type="EMBL" id="CP014989">
    <property type="protein sequence ID" value="ANS78190.1"/>
    <property type="molecule type" value="Genomic_DNA"/>
</dbReference>
<keyword evidence="3" id="KW-0812">Transmembrane</keyword>
<keyword evidence="3" id="KW-0472">Membrane</keyword>
<dbReference type="InterPro" id="IPR042001">
    <property type="entry name" value="Sortase_F"/>
</dbReference>
<dbReference type="RefSeq" id="WP_066636628.1">
    <property type="nucleotide sequence ID" value="NZ_CP014989.1"/>
</dbReference>
<gene>
    <name evidence="4" type="ORF">SGUI_0794</name>
</gene>
<dbReference type="STRING" id="1758689.SGUI_0794"/>
<keyword evidence="1" id="KW-0378">Hydrolase</keyword>
<feature type="transmembrane region" description="Helical" evidence="3">
    <location>
        <begin position="12"/>
        <end position="34"/>
    </location>
</feature>
<protein>
    <submittedName>
        <fullName evidence="4">Putative secreted protein</fullName>
    </submittedName>
</protein>
<dbReference type="Pfam" id="PF04203">
    <property type="entry name" value="Sortase"/>
    <property type="match status" value="1"/>
</dbReference>
<dbReference type="NCBIfam" id="NF033748">
    <property type="entry name" value="class_F_sortase"/>
    <property type="match status" value="1"/>
</dbReference>
<evidence type="ECO:0000313" key="4">
    <source>
        <dbReference type="EMBL" id="ANS78190.1"/>
    </source>
</evidence>
<dbReference type="InterPro" id="IPR023365">
    <property type="entry name" value="Sortase_dom-sf"/>
</dbReference>
<dbReference type="Gene3D" id="2.40.260.10">
    <property type="entry name" value="Sortase"/>
    <property type="match status" value="1"/>
</dbReference>
<dbReference type="AlphaFoldDB" id="A0A1B1N9R3"/>
<evidence type="ECO:0000256" key="2">
    <source>
        <dbReference type="SAM" id="MobiDB-lite"/>
    </source>
</evidence>
<reference evidence="4 5" key="1">
    <citation type="submission" date="2016-03" db="EMBL/GenBank/DDBJ databases">
        <title>Shallow-sea hydrothermal system.</title>
        <authorList>
            <person name="Tang K."/>
        </authorList>
    </citation>
    <scope>NUCLEOTIDE SEQUENCE [LARGE SCALE GENOMIC DNA]</scope>
    <source>
        <strain evidence="4 5">JLT9</strain>
    </source>
</reference>
<name>A0A1B1N9R3_9MICO</name>
<dbReference type="CDD" id="cd05829">
    <property type="entry name" value="Sortase_F"/>
    <property type="match status" value="1"/>
</dbReference>
<dbReference type="PATRIC" id="fig|1758689.4.peg.825"/>
<organism evidence="4 5">
    <name type="scientific">Serinicoccus hydrothermalis</name>
    <dbReference type="NCBI Taxonomy" id="1758689"/>
    <lineage>
        <taxon>Bacteria</taxon>
        <taxon>Bacillati</taxon>
        <taxon>Actinomycetota</taxon>
        <taxon>Actinomycetes</taxon>
        <taxon>Micrococcales</taxon>
        <taxon>Ornithinimicrobiaceae</taxon>
        <taxon>Serinicoccus</taxon>
    </lineage>
</organism>
<dbReference type="GO" id="GO:0016787">
    <property type="term" value="F:hydrolase activity"/>
    <property type="evidence" value="ECO:0007669"/>
    <property type="project" value="UniProtKB-KW"/>
</dbReference>
<dbReference type="InterPro" id="IPR005754">
    <property type="entry name" value="Sortase"/>
</dbReference>
<feature type="region of interest" description="Disordered" evidence="2">
    <location>
        <begin position="37"/>
        <end position="116"/>
    </location>
</feature>
<feature type="compositionally biased region" description="Acidic residues" evidence="2">
    <location>
        <begin position="94"/>
        <end position="103"/>
    </location>
</feature>
<evidence type="ECO:0000256" key="1">
    <source>
        <dbReference type="ARBA" id="ARBA00022801"/>
    </source>
</evidence>
<keyword evidence="3" id="KW-1133">Transmembrane helix</keyword>
<dbReference type="KEGG" id="serj:SGUI_0794"/>
<accession>A0A1B1N9R3</accession>
<keyword evidence="5" id="KW-1185">Reference proteome</keyword>